<keyword evidence="5 6" id="KW-0378">Hydrolase</keyword>
<organism evidence="6 7">
    <name type="scientific">Tilletiopsis washingtonensis</name>
    <dbReference type="NCBI Taxonomy" id="58919"/>
    <lineage>
        <taxon>Eukaryota</taxon>
        <taxon>Fungi</taxon>
        <taxon>Dikarya</taxon>
        <taxon>Basidiomycota</taxon>
        <taxon>Ustilaginomycotina</taxon>
        <taxon>Exobasidiomycetes</taxon>
        <taxon>Entylomatales</taxon>
        <taxon>Entylomatales incertae sedis</taxon>
        <taxon>Tilletiopsis</taxon>
    </lineage>
</organism>
<evidence type="ECO:0000256" key="3">
    <source>
        <dbReference type="ARBA" id="ARBA00016774"/>
    </source>
</evidence>
<dbReference type="GO" id="GO:0018738">
    <property type="term" value="F:S-formylglutathione hydrolase activity"/>
    <property type="evidence" value="ECO:0007669"/>
    <property type="project" value="UniProtKB-EC"/>
</dbReference>
<dbReference type="PANTHER" id="PTHR10061">
    <property type="entry name" value="S-FORMYLGLUTATHIONE HYDROLASE"/>
    <property type="match status" value="1"/>
</dbReference>
<dbReference type="AlphaFoldDB" id="A0A316ZGH0"/>
<dbReference type="GO" id="GO:0052689">
    <property type="term" value="F:carboxylic ester hydrolase activity"/>
    <property type="evidence" value="ECO:0007669"/>
    <property type="project" value="UniProtKB-KW"/>
</dbReference>
<dbReference type="EMBL" id="KZ819284">
    <property type="protein sequence ID" value="PWO00861.1"/>
    <property type="molecule type" value="Genomic_DNA"/>
</dbReference>
<dbReference type="InterPro" id="IPR029058">
    <property type="entry name" value="AB_hydrolase_fold"/>
</dbReference>
<evidence type="ECO:0000256" key="5">
    <source>
        <dbReference type="ARBA" id="ARBA00022801"/>
    </source>
</evidence>
<dbReference type="SUPFAM" id="SSF53474">
    <property type="entry name" value="alpha/beta-Hydrolases"/>
    <property type="match status" value="1"/>
</dbReference>
<dbReference type="InterPro" id="IPR000801">
    <property type="entry name" value="Esterase-like"/>
</dbReference>
<name>A0A316ZGH0_9BASI</name>
<evidence type="ECO:0000256" key="2">
    <source>
        <dbReference type="ARBA" id="ARBA00012479"/>
    </source>
</evidence>
<dbReference type="STRING" id="58919.A0A316ZGH0"/>
<dbReference type="Proteomes" id="UP000245946">
    <property type="component" value="Unassembled WGS sequence"/>
</dbReference>
<dbReference type="EC" id="3.1.2.12" evidence="2"/>
<dbReference type="PANTHER" id="PTHR10061:SF0">
    <property type="entry name" value="S-FORMYLGLUTATHIONE HYDROLASE"/>
    <property type="match status" value="1"/>
</dbReference>
<protein>
    <recommendedName>
        <fullName evidence="3">S-formylglutathione hydrolase</fullName>
        <ecNumber evidence="2">3.1.2.12</ecNumber>
    </recommendedName>
</protein>
<dbReference type="InterPro" id="IPR014186">
    <property type="entry name" value="S-formylglutathione_hydrol"/>
</dbReference>
<gene>
    <name evidence="6" type="ORF">FA09DRAFT_336259</name>
</gene>
<evidence type="ECO:0000313" key="7">
    <source>
        <dbReference type="Proteomes" id="UP000245946"/>
    </source>
</evidence>
<comment type="similarity">
    <text evidence="1">Belongs to the esterase D family.</text>
</comment>
<dbReference type="GO" id="GO:0046294">
    <property type="term" value="P:formaldehyde catabolic process"/>
    <property type="evidence" value="ECO:0007669"/>
    <property type="project" value="InterPro"/>
</dbReference>
<dbReference type="OrthoDB" id="420518at2759"/>
<dbReference type="Pfam" id="PF00756">
    <property type="entry name" value="Esterase"/>
    <property type="match status" value="1"/>
</dbReference>
<dbReference type="RefSeq" id="XP_025601139.1">
    <property type="nucleotide sequence ID" value="XM_025743867.1"/>
</dbReference>
<keyword evidence="7" id="KW-1185">Reference proteome</keyword>
<keyword evidence="4" id="KW-0719">Serine esterase</keyword>
<sequence>MGGHGALTIYLRESSFRSASAFAPICHPTLAPWGKKAFEGYFADAKKGEEHDATLLLSKLKLDKKEREVNILIDCGTADQFYEQKQLLPEAFERTAREAGYEEKQVQVRLQEGYDHSYYFISTFAPEHVHWHAKFLKA</sequence>
<evidence type="ECO:0000313" key="6">
    <source>
        <dbReference type="EMBL" id="PWO00861.1"/>
    </source>
</evidence>
<evidence type="ECO:0000256" key="1">
    <source>
        <dbReference type="ARBA" id="ARBA00005622"/>
    </source>
</evidence>
<proteinExistence type="inferred from homology"/>
<dbReference type="GeneID" id="37271411"/>
<evidence type="ECO:0000256" key="4">
    <source>
        <dbReference type="ARBA" id="ARBA00022487"/>
    </source>
</evidence>
<reference evidence="6 7" key="1">
    <citation type="journal article" date="2018" name="Mol. Biol. Evol.">
        <title>Broad Genomic Sampling Reveals a Smut Pathogenic Ancestry of the Fungal Clade Ustilaginomycotina.</title>
        <authorList>
            <person name="Kijpornyongpan T."/>
            <person name="Mondo S.J."/>
            <person name="Barry K."/>
            <person name="Sandor L."/>
            <person name="Lee J."/>
            <person name="Lipzen A."/>
            <person name="Pangilinan J."/>
            <person name="LaButti K."/>
            <person name="Hainaut M."/>
            <person name="Henrissat B."/>
            <person name="Grigoriev I.V."/>
            <person name="Spatafora J.W."/>
            <person name="Aime M.C."/>
        </authorList>
    </citation>
    <scope>NUCLEOTIDE SEQUENCE [LARGE SCALE GENOMIC DNA]</scope>
    <source>
        <strain evidence="6 7">MCA 4186</strain>
    </source>
</reference>
<dbReference type="GO" id="GO:0005829">
    <property type="term" value="C:cytosol"/>
    <property type="evidence" value="ECO:0007669"/>
    <property type="project" value="TreeGrafter"/>
</dbReference>
<dbReference type="Gene3D" id="3.40.50.1820">
    <property type="entry name" value="alpha/beta hydrolase"/>
    <property type="match status" value="1"/>
</dbReference>
<accession>A0A316ZGH0</accession>